<evidence type="ECO:0000256" key="6">
    <source>
        <dbReference type="PIRSR" id="PIRSR600407-2"/>
    </source>
</evidence>
<dbReference type="EC" id="3.6.1.42" evidence="4"/>
<keyword evidence="6" id="KW-0067">ATP-binding</keyword>
<evidence type="ECO:0000256" key="8">
    <source>
        <dbReference type="SAM" id="Phobius"/>
    </source>
</evidence>
<dbReference type="CDD" id="cd24040">
    <property type="entry name" value="ASKHA_NBD_GDA1"/>
    <property type="match status" value="1"/>
</dbReference>
<dbReference type="AlphaFoldDB" id="A0A9W8AGF2"/>
<keyword evidence="10" id="KW-1185">Reference proteome</keyword>
<dbReference type="GO" id="GO:0009134">
    <property type="term" value="P:nucleoside diphosphate catabolic process"/>
    <property type="evidence" value="ECO:0007669"/>
    <property type="project" value="TreeGrafter"/>
</dbReference>
<feature type="transmembrane region" description="Helical" evidence="8">
    <location>
        <begin position="39"/>
        <end position="56"/>
    </location>
</feature>
<comment type="similarity">
    <text evidence="1 7">Belongs to the GDA1/CD39 NTPase family.</text>
</comment>
<evidence type="ECO:0000256" key="4">
    <source>
        <dbReference type="ARBA" id="ARBA00038903"/>
    </source>
</evidence>
<evidence type="ECO:0000256" key="1">
    <source>
        <dbReference type="ARBA" id="ARBA00009283"/>
    </source>
</evidence>
<dbReference type="InterPro" id="IPR000407">
    <property type="entry name" value="GDA1_CD39_NTPase"/>
</dbReference>
<dbReference type="GO" id="GO:0006487">
    <property type="term" value="P:protein N-linked glycosylation"/>
    <property type="evidence" value="ECO:0007669"/>
    <property type="project" value="TreeGrafter"/>
</dbReference>
<comment type="function">
    <text evidence="3">After transfer of sugars to endogenous macromolecular acceptors, the enzyme converts nucleoside diphosphates to nucleoside monophosphates which in turn exit the Golgi lumen in a coupled antiporter reaction, allowing entry of additional nucleotide sugar from the cytosol.</text>
</comment>
<evidence type="ECO:0000256" key="7">
    <source>
        <dbReference type="RuleBase" id="RU003833"/>
    </source>
</evidence>
<proteinExistence type="inferred from homology"/>
<dbReference type="GO" id="GO:0005524">
    <property type="term" value="F:ATP binding"/>
    <property type="evidence" value="ECO:0007669"/>
    <property type="project" value="UniProtKB-KW"/>
</dbReference>
<keyword evidence="6" id="KW-0547">Nucleotide-binding</keyword>
<dbReference type="GO" id="GO:0016020">
    <property type="term" value="C:membrane"/>
    <property type="evidence" value="ECO:0007669"/>
    <property type="project" value="TreeGrafter"/>
</dbReference>
<organism evidence="9 10">
    <name type="scientific">Tieghemiomyces parasiticus</name>
    <dbReference type="NCBI Taxonomy" id="78921"/>
    <lineage>
        <taxon>Eukaryota</taxon>
        <taxon>Fungi</taxon>
        <taxon>Fungi incertae sedis</taxon>
        <taxon>Zoopagomycota</taxon>
        <taxon>Kickxellomycotina</taxon>
        <taxon>Dimargaritomycetes</taxon>
        <taxon>Dimargaritales</taxon>
        <taxon>Dimargaritaceae</taxon>
        <taxon>Tieghemiomyces</taxon>
    </lineage>
</organism>
<dbReference type="GO" id="GO:0017111">
    <property type="term" value="F:ribonucleoside triphosphate phosphatase activity"/>
    <property type="evidence" value="ECO:0007669"/>
    <property type="project" value="TreeGrafter"/>
</dbReference>
<keyword evidence="8" id="KW-0812">Transmembrane</keyword>
<dbReference type="PANTHER" id="PTHR11782:SF83">
    <property type="entry name" value="GUANOSINE-DIPHOSPHATASE"/>
    <property type="match status" value="1"/>
</dbReference>
<keyword evidence="8" id="KW-0472">Membrane</keyword>
<dbReference type="Gene3D" id="3.30.420.150">
    <property type="entry name" value="Exopolyphosphatase. Domain 2"/>
    <property type="match status" value="1"/>
</dbReference>
<keyword evidence="2 7" id="KW-0378">Hydrolase</keyword>
<sequence>MRETLLVQEPESDTISVADSEGNRKYRLRSRFDIAGQPYKYLFYGGLGLFLIWLVLSRLPMTRRATDLVTAERNAALSSKHCDVAHPGRPLIQYALMVDAGSTGSRIHVYKFNYCKDGPELESEVFERTKPGLSAYPDDPEAAALTLDVLMAVALRSVPKNLHHCTPLAVKATAGLRLLGEAKSEFILTAVRQRLEGKYPFPIVRKEGVVIMDGKDEGVYAWITVNYLLRLIGNRQRDPTAAVFDLGGGSTQIVFEPTAQRGDKPFQMQPGDHHYTLDFNQHHYDLYQHSYLGYGLKEARRQIKEAVLDAHLKEHPADVHKAVGSLVVPNPCFPTNYTEKWTPTNRPELGPVSFQGTDMGSWKMCFALATRILHKHAPCATAPCSFEGMYQPSLVDNFATSPIYVFSYFYDRTMPLGLPNSFELKQLRALTKRACMYQHPKNTQLPSTQQVLPMFDPSTLAELNGRPHYCMDLNYIYALLSEGYDIPDERTLHMTNKINDVETGWSLGAAIAVLDEGHYCKVEEV</sequence>
<reference evidence="9" key="1">
    <citation type="submission" date="2022-07" db="EMBL/GenBank/DDBJ databases">
        <title>Phylogenomic reconstructions and comparative analyses of Kickxellomycotina fungi.</title>
        <authorList>
            <person name="Reynolds N.K."/>
            <person name="Stajich J.E."/>
            <person name="Barry K."/>
            <person name="Grigoriev I.V."/>
            <person name="Crous P."/>
            <person name="Smith M.E."/>
        </authorList>
    </citation>
    <scope>NUCLEOTIDE SEQUENCE</scope>
    <source>
        <strain evidence="9">RSA 861</strain>
    </source>
</reference>
<accession>A0A9W8AGF2</accession>
<dbReference type="Proteomes" id="UP001150569">
    <property type="component" value="Unassembled WGS sequence"/>
</dbReference>
<dbReference type="Pfam" id="PF01150">
    <property type="entry name" value="GDA1_CD39"/>
    <property type="match status" value="1"/>
</dbReference>
<feature type="binding site" evidence="6">
    <location>
        <begin position="248"/>
        <end position="252"/>
    </location>
    <ligand>
        <name>ATP</name>
        <dbReference type="ChEBI" id="CHEBI:30616"/>
    </ligand>
</feature>
<evidence type="ECO:0000313" key="10">
    <source>
        <dbReference type="Proteomes" id="UP001150569"/>
    </source>
</evidence>
<gene>
    <name evidence="9" type="primary">GDA1_1</name>
    <name evidence="9" type="ORF">IWQ60_000114</name>
</gene>
<comment type="caution">
    <text evidence="9">The sequence shown here is derived from an EMBL/GenBank/DDBJ whole genome shotgun (WGS) entry which is preliminary data.</text>
</comment>
<dbReference type="PANTHER" id="PTHR11782">
    <property type="entry name" value="ADENOSINE/GUANOSINE DIPHOSPHATASE"/>
    <property type="match status" value="1"/>
</dbReference>
<evidence type="ECO:0000313" key="9">
    <source>
        <dbReference type="EMBL" id="KAJ1930606.1"/>
    </source>
</evidence>
<dbReference type="GO" id="GO:0004382">
    <property type="term" value="F:GDP phosphatase activity"/>
    <property type="evidence" value="ECO:0007669"/>
    <property type="project" value="UniProtKB-EC"/>
</dbReference>
<dbReference type="OrthoDB" id="6372431at2759"/>
<evidence type="ECO:0000256" key="5">
    <source>
        <dbReference type="PIRSR" id="PIRSR600407-1"/>
    </source>
</evidence>
<feature type="active site" description="Proton acceptor" evidence="5">
    <location>
        <position position="217"/>
    </location>
</feature>
<dbReference type="GO" id="GO:0005794">
    <property type="term" value="C:Golgi apparatus"/>
    <property type="evidence" value="ECO:0007669"/>
    <property type="project" value="TreeGrafter"/>
</dbReference>
<evidence type="ECO:0000256" key="2">
    <source>
        <dbReference type="ARBA" id="ARBA00022801"/>
    </source>
</evidence>
<protein>
    <recommendedName>
        <fullName evidence="4">guanosine-diphosphatase</fullName>
        <ecNumber evidence="4">3.6.1.42</ecNumber>
    </recommendedName>
</protein>
<evidence type="ECO:0000256" key="3">
    <source>
        <dbReference type="ARBA" id="ARBA00037742"/>
    </source>
</evidence>
<keyword evidence="8" id="KW-1133">Transmembrane helix</keyword>
<dbReference type="GO" id="GO:0045134">
    <property type="term" value="F:UDP phosphatase activity"/>
    <property type="evidence" value="ECO:0007669"/>
    <property type="project" value="TreeGrafter"/>
</dbReference>
<dbReference type="EMBL" id="JANBPT010000003">
    <property type="protein sequence ID" value="KAJ1930606.1"/>
    <property type="molecule type" value="Genomic_DNA"/>
</dbReference>
<dbReference type="Gene3D" id="3.30.420.40">
    <property type="match status" value="1"/>
</dbReference>
<name>A0A9W8AGF2_9FUNG</name>
<dbReference type="PROSITE" id="PS01238">
    <property type="entry name" value="GDA1_CD39_NTPASE"/>
    <property type="match status" value="1"/>
</dbReference>